<dbReference type="SUPFAM" id="SSF53300">
    <property type="entry name" value="vWA-like"/>
    <property type="match status" value="1"/>
</dbReference>
<dbReference type="RefSeq" id="WP_116440938.1">
    <property type="nucleotide sequence ID" value="NZ_BHEO01000002.1"/>
</dbReference>
<evidence type="ECO:0000259" key="2">
    <source>
        <dbReference type="Pfam" id="PF09967"/>
    </source>
</evidence>
<dbReference type="Proteomes" id="UP000294613">
    <property type="component" value="Unassembled WGS sequence"/>
</dbReference>
<dbReference type="PANTHER" id="PTHR38730">
    <property type="entry name" value="SLL7028 PROTEIN"/>
    <property type="match status" value="1"/>
</dbReference>
<evidence type="ECO:0000259" key="3">
    <source>
        <dbReference type="Pfam" id="PF13203"/>
    </source>
</evidence>
<evidence type="ECO:0000313" key="6">
    <source>
        <dbReference type="Proteomes" id="UP000294613"/>
    </source>
</evidence>
<sequence>MNIIQKQQQRELEKIEICMDIWKQARNELYLSMRFLDVSLSRFFFLPETNITGMGTDGFGIYFYPDALIYLYKKDRIYINRAYLHIVFHCLFGHLTIPKTVDTALWDLAADIAVESIIDGLSVRAVRRYVSPYRKKVYQSLREKMKVLTVAGIYQVLEEKEAGREEDTWIGEADFEKLRGEFFVDDHQLWNQEIPPQKMMERQKEWKEENEKLQTKMETFAKEASEDAEALAEQVRVENRTRYDYKKFLRKFSVLKEEIQVDPDTFDYIFYHYGMEMFENVPLIEPQETKEVHKVEDFVIAVDTSMSCKEELIRKFLEQTYSVLSESESFFRKICVHIIQCDDKVQSDVVIHNQEEMERYMEQFEIHGFGGTDFRPVFGYVNELIAKKAFRRLRGLIYFTDGYGTFPAKKPLYETAFIFLKEDYSDVDVPAWAMKLILEPEQLRRTEGEMEYGY</sequence>
<dbReference type="EMBL" id="BHEO01000002">
    <property type="protein sequence ID" value="GBU03616.1"/>
    <property type="molecule type" value="Genomic_DNA"/>
</dbReference>
<name>A0A4R3JQJ4_9FIRM</name>
<accession>A0A4R3JQJ4</accession>
<keyword evidence="4" id="KW-0378">Hydrolase</keyword>
<comment type="caution">
    <text evidence="5">The sequence shown here is derived from an EMBL/GenBank/DDBJ whole genome shotgun (WGS) entry which is preliminary data.</text>
</comment>
<evidence type="ECO:0000313" key="4">
    <source>
        <dbReference type="EMBL" id="GBU03616.1"/>
    </source>
</evidence>
<evidence type="ECO:0000313" key="7">
    <source>
        <dbReference type="Proteomes" id="UP000702954"/>
    </source>
</evidence>
<organism evidence="5 6">
    <name type="scientific">Faecalimonas umbilicata</name>
    <dbReference type="NCBI Taxonomy" id="1912855"/>
    <lineage>
        <taxon>Bacteria</taxon>
        <taxon>Bacillati</taxon>
        <taxon>Bacillota</taxon>
        <taxon>Clostridia</taxon>
        <taxon>Lachnospirales</taxon>
        <taxon>Lachnospiraceae</taxon>
        <taxon>Faecalimonas</taxon>
    </lineage>
</organism>
<dbReference type="Pfam" id="PF09967">
    <property type="entry name" value="DUF2201"/>
    <property type="match status" value="1"/>
</dbReference>
<dbReference type="Pfam" id="PF13203">
    <property type="entry name" value="DUF2201_N"/>
    <property type="match status" value="1"/>
</dbReference>
<feature type="domain" description="VWA-like" evidence="2">
    <location>
        <begin position="299"/>
        <end position="437"/>
    </location>
</feature>
<dbReference type="InterPro" id="IPR025154">
    <property type="entry name" value="Put_metallopeptidase_dom"/>
</dbReference>
<feature type="coiled-coil region" evidence="1">
    <location>
        <begin position="203"/>
        <end position="241"/>
    </location>
</feature>
<keyword evidence="1" id="KW-0175">Coiled coil</keyword>
<dbReference type="AlphaFoldDB" id="A0A4R3JQJ4"/>
<dbReference type="CDD" id="cd00198">
    <property type="entry name" value="vWFA"/>
    <property type="match status" value="1"/>
</dbReference>
<dbReference type="InterPro" id="IPR018698">
    <property type="entry name" value="VWA-like_dom"/>
</dbReference>
<evidence type="ECO:0000313" key="5">
    <source>
        <dbReference type="EMBL" id="TCS69119.1"/>
    </source>
</evidence>
<feature type="domain" description="Putative metallopeptidase" evidence="3">
    <location>
        <begin position="24"/>
        <end position="252"/>
    </location>
</feature>
<reference evidence="4 7" key="1">
    <citation type="journal article" date="2018" name="Int. J. Syst. Evol. Microbiol.">
        <title>Draft Genome Sequence of Faecalimonas umbilicata JCM 30896T, an Acetate-Producing Bacterium Isolated from Human Feces.</title>
        <authorList>
            <person name="Sakamoto M."/>
            <person name="Ikeyama N."/>
            <person name="Yuki M."/>
            <person name="Ohkuma M."/>
        </authorList>
    </citation>
    <scope>NUCLEOTIDE SEQUENCE [LARGE SCALE GENOMIC DNA]</scope>
    <source>
        <strain evidence="4 7">EGH7</strain>
    </source>
</reference>
<reference evidence="5 6" key="2">
    <citation type="submission" date="2019-03" db="EMBL/GenBank/DDBJ databases">
        <title>Genomic Encyclopedia of Type Strains, Phase IV (KMG-IV): sequencing the most valuable type-strain genomes for metagenomic binning, comparative biology and taxonomic classification.</title>
        <authorList>
            <person name="Goeker M."/>
        </authorList>
    </citation>
    <scope>NUCLEOTIDE SEQUENCE [LARGE SCALE GENOMIC DNA]</scope>
    <source>
        <strain evidence="5 6">DSM 103426</strain>
    </source>
</reference>
<dbReference type="GO" id="GO:0016787">
    <property type="term" value="F:hydrolase activity"/>
    <property type="evidence" value="ECO:0007669"/>
    <property type="project" value="UniProtKB-KW"/>
</dbReference>
<evidence type="ECO:0000256" key="1">
    <source>
        <dbReference type="SAM" id="Coils"/>
    </source>
</evidence>
<proteinExistence type="predicted"/>
<keyword evidence="7" id="KW-1185">Reference proteome</keyword>
<dbReference type="InterPro" id="IPR036465">
    <property type="entry name" value="vWFA_dom_sf"/>
</dbReference>
<gene>
    <name evidence="5" type="ORF">EDD74_105106</name>
    <name evidence="4" type="ORF">FAEUMB_01570</name>
</gene>
<dbReference type="PANTHER" id="PTHR38730:SF1">
    <property type="entry name" value="SLL7028 PROTEIN"/>
    <property type="match status" value="1"/>
</dbReference>
<protein>
    <submittedName>
        <fullName evidence="4">Hydrolase</fullName>
    </submittedName>
    <submittedName>
        <fullName evidence="5">Putative metal-dependent peptidase</fullName>
    </submittedName>
</protein>
<dbReference type="Proteomes" id="UP000702954">
    <property type="component" value="Unassembled WGS sequence"/>
</dbReference>
<dbReference type="EMBL" id="SLZV01000005">
    <property type="protein sequence ID" value="TCS69119.1"/>
    <property type="molecule type" value="Genomic_DNA"/>
</dbReference>